<name>A0A3D8PE10_9RHOB</name>
<comment type="subcellular location">
    <subcellularLocation>
        <location evidence="1 7">Cell inner membrane</location>
        <topology evidence="1 7">Multi-pass membrane protein</topology>
    </subcellularLocation>
</comment>
<comment type="caution">
    <text evidence="9">The sequence shown here is derived from an EMBL/GenBank/DDBJ whole genome shotgun (WGS) entry which is preliminary data.</text>
</comment>
<comment type="function">
    <text evidence="7">Part of the tripartite ATP-independent periplasmic (TRAP) transport system.</text>
</comment>
<feature type="transmembrane region" description="Helical" evidence="7">
    <location>
        <begin position="178"/>
        <end position="202"/>
    </location>
</feature>
<keyword evidence="7" id="KW-0813">Transport</keyword>
<evidence type="ECO:0000256" key="1">
    <source>
        <dbReference type="ARBA" id="ARBA00004429"/>
    </source>
</evidence>
<feature type="transmembrane region" description="Helical" evidence="7">
    <location>
        <begin position="6"/>
        <end position="39"/>
    </location>
</feature>
<feature type="transmembrane region" description="Helical" evidence="7">
    <location>
        <begin position="142"/>
        <end position="166"/>
    </location>
</feature>
<accession>A0A3D8PE10</accession>
<feature type="transmembrane region" description="Helical" evidence="7">
    <location>
        <begin position="109"/>
        <end position="130"/>
    </location>
</feature>
<feature type="transmembrane region" description="Helical" evidence="7">
    <location>
        <begin position="277"/>
        <end position="299"/>
    </location>
</feature>
<feature type="transmembrane region" description="Helical" evidence="7">
    <location>
        <begin position="248"/>
        <end position="265"/>
    </location>
</feature>
<dbReference type="GO" id="GO:0022857">
    <property type="term" value="F:transmembrane transporter activity"/>
    <property type="evidence" value="ECO:0007669"/>
    <property type="project" value="UniProtKB-UniRule"/>
</dbReference>
<evidence type="ECO:0000259" key="8">
    <source>
        <dbReference type="Pfam" id="PF06808"/>
    </source>
</evidence>
<dbReference type="AlphaFoldDB" id="A0A3D8PE10"/>
<dbReference type="GO" id="GO:0005886">
    <property type="term" value="C:plasma membrane"/>
    <property type="evidence" value="ECO:0007669"/>
    <property type="project" value="UniProtKB-SubCell"/>
</dbReference>
<keyword evidence="10" id="KW-1185">Reference proteome</keyword>
<evidence type="ECO:0000256" key="4">
    <source>
        <dbReference type="ARBA" id="ARBA00022692"/>
    </source>
</evidence>
<dbReference type="NCBIfam" id="TIGR00786">
    <property type="entry name" value="dctM"/>
    <property type="match status" value="1"/>
</dbReference>
<dbReference type="PIRSF" id="PIRSF006066">
    <property type="entry name" value="HI0050"/>
    <property type="match status" value="1"/>
</dbReference>
<dbReference type="RefSeq" id="WP_115754672.1">
    <property type="nucleotide sequence ID" value="NZ_QFCQ01000010.1"/>
</dbReference>
<reference evidence="9 10" key="1">
    <citation type="submission" date="2018-05" db="EMBL/GenBank/DDBJ databases">
        <title>Whole genome sequencing of Paracoccus thiocyanatus SST.</title>
        <authorList>
            <person name="Ghosh W."/>
            <person name="Rameez M.J."/>
            <person name="Roy C."/>
        </authorList>
    </citation>
    <scope>NUCLEOTIDE SEQUENCE [LARGE SCALE GENOMIC DNA]</scope>
    <source>
        <strain evidence="9 10">SST</strain>
    </source>
</reference>
<feature type="domain" description="TRAP C4-dicarboxylate transport system permease DctM subunit" evidence="8">
    <location>
        <begin position="12"/>
        <end position="429"/>
    </location>
</feature>
<feature type="transmembrane region" description="Helical" evidence="7">
    <location>
        <begin position="59"/>
        <end position="77"/>
    </location>
</feature>
<protein>
    <recommendedName>
        <fullName evidence="7">TRAP transporter large permease protein</fullName>
    </recommendedName>
</protein>
<dbReference type="InterPro" id="IPR010656">
    <property type="entry name" value="DctM"/>
</dbReference>
<sequence length="438" mass="46124">MTPFDIGLIAIALLVLLVLSGLYVPIALIITSFGAMVAIKGSPVLAGKMLAQAVNESIASYYFGVIPLFVLMGFLVAESELGQDAYDVANALFRKLPGGLAYGTVGANAVFAAITGISIASAAVFTRIAVPEMTRHGYSKRFALGVVAGSSVLGMLIPPSLLLILYGVLTEQSVGDLFLAGVFPGLLMAMLFCLTIAAMIWLRPGFVGALPRAEGPKVSMTELAGKILPIILLVLLVLGGIYGGLFTPIEAGAIGCVGALILGLAKRRLTWGRLRRVFFETGLISASICFLIMAAQLYSRMLAFSRVPQEFGDLIAGAGFGPILVLLAYIAVVILLGMILDSSSILLIMVPIMLPIAISLQMDLIWFGIISIIAVEIGLLTPPFGISIFVIKAAINDSDVSLGDIFRGAFPFAAVMLVTLLIILAFPQIAIGILGQRY</sequence>
<feature type="transmembrane region" description="Helical" evidence="7">
    <location>
        <begin position="223"/>
        <end position="242"/>
    </location>
</feature>
<feature type="transmembrane region" description="Helical" evidence="7">
    <location>
        <begin position="319"/>
        <end position="352"/>
    </location>
</feature>
<dbReference type="PANTHER" id="PTHR33362:SF5">
    <property type="entry name" value="C4-DICARBOXYLATE TRAP TRANSPORTER LARGE PERMEASE PROTEIN DCTM"/>
    <property type="match status" value="1"/>
</dbReference>
<evidence type="ECO:0000256" key="2">
    <source>
        <dbReference type="ARBA" id="ARBA00022475"/>
    </source>
</evidence>
<keyword evidence="4 7" id="KW-0812">Transmembrane</keyword>
<gene>
    <name evidence="9" type="ORF">DIE28_03200</name>
</gene>
<dbReference type="InterPro" id="IPR004681">
    <property type="entry name" value="TRAP_DctM"/>
</dbReference>
<keyword evidence="3 7" id="KW-0997">Cell inner membrane</keyword>
<evidence type="ECO:0000256" key="6">
    <source>
        <dbReference type="ARBA" id="ARBA00023136"/>
    </source>
</evidence>
<evidence type="ECO:0000256" key="5">
    <source>
        <dbReference type="ARBA" id="ARBA00022989"/>
    </source>
</evidence>
<dbReference type="PANTHER" id="PTHR33362">
    <property type="entry name" value="SIALIC ACID TRAP TRANSPORTER PERMEASE PROTEIN SIAT-RELATED"/>
    <property type="match status" value="1"/>
</dbReference>
<evidence type="ECO:0000256" key="7">
    <source>
        <dbReference type="RuleBase" id="RU369079"/>
    </source>
</evidence>
<keyword evidence="2" id="KW-1003">Cell membrane</keyword>
<organism evidence="9 10">
    <name type="scientific">Paracoccus thiocyanatus</name>
    <dbReference type="NCBI Taxonomy" id="34006"/>
    <lineage>
        <taxon>Bacteria</taxon>
        <taxon>Pseudomonadati</taxon>
        <taxon>Pseudomonadota</taxon>
        <taxon>Alphaproteobacteria</taxon>
        <taxon>Rhodobacterales</taxon>
        <taxon>Paracoccaceae</taxon>
        <taxon>Paracoccus</taxon>
    </lineage>
</organism>
<dbReference type="Proteomes" id="UP000256679">
    <property type="component" value="Unassembled WGS sequence"/>
</dbReference>
<evidence type="ECO:0000313" key="9">
    <source>
        <dbReference type="EMBL" id="RDW14294.1"/>
    </source>
</evidence>
<feature type="transmembrane region" description="Helical" evidence="7">
    <location>
        <begin position="364"/>
        <end position="390"/>
    </location>
</feature>
<evidence type="ECO:0000256" key="3">
    <source>
        <dbReference type="ARBA" id="ARBA00022519"/>
    </source>
</evidence>
<evidence type="ECO:0000313" key="10">
    <source>
        <dbReference type="Proteomes" id="UP000256679"/>
    </source>
</evidence>
<dbReference type="EMBL" id="QFCQ01000010">
    <property type="protein sequence ID" value="RDW14294.1"/>
    <property type="molecule type" value="Genomic_DNA"/>
</dbReference>
<keyword evidence="6 7" id="KW-0472">Membrane</keyword>
<feature type="transmembrane region" description="Helical" evidence="7">
    <location>
        <begin position="410"/>
        <end position="434"/>
    </location>
</feature>
<comment type="similarity">
    <text evidence="7">Belongs to the TRAP transporter large permease family.</text>
</comment>
<proteinExistence type="inferred from homology"/>
<comment type="subunit">
    <text evidence="7">The complex comprises the extracytoplasmic solute receptor protein and the two transmembrane proteins.</text>
</comment>
<keyword evidence="5 7" id="KW-1133">Transmembrane helix</keyword>
<dbReference type="Pfam" id="PF06808">
    <property type="entry name" value="DctM"/>
    <property type="match status" value="1"/>
</dbReference>